<dbReference type="AlphaFoldDB" id="A0A0E9W8X8"/>
<reference evidence="1" key="2">
    <citation type="journal article" date="2015" name="Fish Shellfish Immunol.">
        <title>Early steps in the European eel (Anguilla anguilla)-Vibrio vulnificus interaction in the gills: Role of the RtxA13 toxin.</title>
        <authorList>
            <person name="Callol A."/>
            <person name="Pajuelo D."/>
            <person name="Ebbesson L."/>
            <person name="Teles M."/>
            <person name="MacKenzie S."/>
            <person name="Amaro C."/>
        </authorList>
    </citation>
    <scope>NUCLEOTIDE SEQUENCE</scope>
</reference>
<sequence>MKTKPSSTGAGLKRGS</sequence>
<protein>
    <submittedName>
        <fullName evidence="1">Uncharacterized protein</fullName>
    </submittedName>
</protein>
<name>A0A0E9W8X8_ANGAN</name>
<reference evidence="1" key="1">
    <citation type="submission" date="2014-11" db="EMBL/GenBank/DDBJ databases">
        <authorList>
            <person name="Amaro Gonzalez C."/>
        </authorList>
    </citation>
    <scope>NUCLEOTIDE SEQUENCE</scope>
</reference>
<organism evidence="1">
    <name type="scientific">Anguilla anguilla</name>
    <name type="common">European freshwater eel</name>
    <name type="synonym">Muraena anguilla</name>
    <dbReference type="NCBI Taxonomy" id="7936"/>
    <lineage>
        <taxon>Eukaryota</taxon>
        <taxon>Metazoa</taxon>
        <taxon>Chordata</taxon>
        <taxon>Craniata</taxon>
        <taxon>Vertebrata</taxon>
        <taxon>Euteleostomi</taxon>
        <taxon>Actinopterygii</taxon>
        <taxon>Neopterygii</taxon>
        <taxon>Teleostei</taxon>
        <taxon>Anguilliformes</taxon>
        <taxon>Anguillidae</taxon>
        <taxon>Anguilla</taxon>
    </lineage>
</organism>
<accession>A0A0E9W8X8</accession>
<dbReference type="EMBL" id="GBXM01022532">
    <property type="protein sequence ID" value="JAH86045.1"/>
    <property type="molecule type" value="Transcribed_RNA"/>
</dbReference>
<evidence type="ECO:0000313" key="1">
    <source>
        <dbReference type="EMBL" id="JAH86045.1"/>
    </source>
</evidence>
<proteinExistence type="predicted"/>